<evidence type="ECO:0000313" key="3">
    <source>
        <dbReference type="Proteomes" id="UP000236291"/>
    </source>
</evidence>
<reference evidence="2 3" key="1">
    <citation type="journal article" date="2014" name="Am. J. Bot.">
        <title>Genome assembly and annotation for red clover (Trifolium pratense; Fabaceae).</title>
        <authorList>
            <person name="Istvanek J."/>
            <person name="Jaros M."/>
            <person name="Krenek A."/>
            <person name="Repkova J."/>
        </authorList>
    </citation>
    <scope>NUCLEOTIDE SEQUENCE [LARGE SCALE GENOMIC DNA]</scope>
    <source>
        <strain evidence="3">cv. Tatra</strain>
        <tissue evidence="2">Young leaves</tissue>
    </source>
</reference>
<gene>
    <name evidence="2" type="ORF">L195_g023926</name>
</gene>
<keyword evidence="1" id="KW-0812">Transmembrane</keyword>
<keyword evidence="1" id="KW-1133">Transmembrane helix</keyword>
<evidence type="ECO:0000256" key="1">
    <source>
        <dbReference type="SAM" id="Phobius"/>
    </source>
</evidence>
<evidence type="ECO:0000313" key="2">
    <source>
        <dbReference type="EMBL" id="PNY00641.1"/>
    </source>
</evidence>
<protein>
    <submittedName>
        <fullName evidence="2">Uncharacterized protein</fullName>
    </submittedName>
</protein>
<reference evidence="2 3" key="2">
    <citation type="journal article" date="2017" name="Front. Plant Sci.">
        <title>Gene Classification and Mining of Molecular Markers Useful in Red Clover (Trifolium pratense) Breeding.</title>
        <authorList>
            <person name="Istvanek J."/>
            <person name="Dluhosova J."/>
            <person name="Dluhos P."/>
            <person name="Patkova L."/>
            <person name="Nedelnik J."/>
            <person name="Repkova J."/>
        </authorList>
    </citation>
    <scope>NUCLEOTIDE SEQUENCE [LARGE SCALE GENOMIC DNA]</scope>
    <source>
        <strain evidence="3">cv. Tatra</strain>
        <tissue evidence="2">Young leaves</tissue>
    </source>
</reference>
<organism evidence="2 3">
    <name type="scientific">Trifolium pratense</name>
    <name type="common">Red clover</name>
    <dbReference type="NCBI Taxonomy" id="57577"/>
    <lineage>
        <taxon>Eukaryota</taxon>
        <taxon>Viridiplantae</taxon>
        <taxon>Streptophyta</taxon>
        <taxon>Embryophyta</taxon>
        <taxon>Tracheophyta</taxon>
        <taxon>Spermatophyta</taxon>
        <taxon>Magnoliopsida</taxon>
        <taxon>eudicotyledons</taxon>
        <taxon>Gunneridae</taxon>
        <taxon>Pentapetalae</taxon>
        <taxon>rosids</taxon>
        <taxon>fabids</taxon>
        <taxon>Fabales</taxon>
        <taxon>Fabaceae</taxon>
        <taxon>Papilionoideae</taxon>
        <taxon>50 kb inversion clade</taxon>
        <taxon>NPAAA clade</taxon>
        <taxon>Hologalegina</taxon>
        <taxon>IRL clade</taxon>
        <taxon>Trifolieae</taxon>
        <taxon>Trifolium</taxon>
    </lineage>
</organism>
<dbReference type="Proteomes" id="UP000236291">
    <property type="component" value="Unassembled WGS sequence"/>
</dbReference>
<proteinExistence type="predicted"/>
<name>A0A2K3NC74_TRIPR</name>
<accession>A0A2K3NC74</accession>
<dbReference type="EMBL" id="ASHM01019158">
    <property type="protein sequence ID" value="PNY00641.1"/>
    <property type="molecule type" value="Genomic_DNA"/>
</dbReference>
<dbReference type="AlphaFoldDB" id="A0A2K3NC74"/>
<comment type="caution">
    <text evidence="2">The sequence shown here is derived from an EMBL/GenBank/DDBJ whole genome shotgun (WGS) entry which is preliminary data.</text>
</comment>
<feature type="transmembrane region" description="Helical" evidence="1">
    <location>
        <begin position="143"/>
        <end position="162"/>
    </location>
</feature>
<sequence>MKVVMNKKKMKNSCAGSGPVSAPSEAVFYFFCSRDSLSVVYFFFLLVAAPDLSWGGGGGCDRSESKVMWGYGGEVLMWRCWVWHRRYVIDTISLYLVDLFRFGVDCLEADCEPVTYLPKLMVLFGGLEAEECLSKNEIRGEPLLGGVCFLLFTGVPLIYDAFVL</sequence>
<keyword evidence="1" id="KW-0472">Membrane</keyword>